<evidence type="ECO:0000256" key="1">
    <source>
        <dbReference type="SAM" id="MobiDB-lite"/>
    </source>
</evidence>
<organism evidence="4">
    <name type="scientific">Micromonas pusilla (strain CCMP1545)</name>
    <name type="common">Picoplanktonic green alga</name>
    <dbReference type="NCBI Taxonomy" id="564608"/>
    <lineage>
        <taxon>Eukaryota</taxon>
        <taxon>Viridiplantae</taxon>
        <taxon>Chlorophyta</taxon>
        <taxon>Mamiellophyceae</taxon>
        <taxon>Mamiellales</taxon>
        <taxon>Mamiellaceae</taxon>
        <taxon>Micromonas</taxon>
    </lineage>
</organism>
<dbReference type="PROSITE" id="PS50280">
    <property type="entry name" value="SET"/>
    <property type="match status" value="1"/>
</dbReference>
<dbReference type="RefSeq" id="XP_003058914.1">
    <property type="nucleotide sequence ID" value="XM_003058868.1"/>
</dbReference>
<evidence type="ECO:0000259" key="2">
    <source>
        <dbReference type="PROSITE" id="PS50280"/>
    </source>
</evidence>
<evidence type="ECO:0000313" key="3">
    <source>
        <dbReference type="EMBL" id="EEH57369.1"/>
    </source>
</evidence>
<dbReference type="Gene3D" id="3.90.1410.10">
    <property type="entry name" value="set domain protein methyltransferase, domain 1"/>
    <property type="match status" value="1"/>
</dbReference>
<dbReference type="SUPFAM" id="SSF82199">
    <property type="entry name" value="SET domain"/>
    <property type="match status" value="1"/>
</dbReference>
<dbReference type="AlphaFoldDB" id="C1MRQ1"/>
<dbReference type="PANTHER" id="PTHR13271">
    <property type="entry name" value="UNCHARACTERIZED PUTATIVE METHYLTRANSFERASE"/>
    <property type="match status" value="1"/>
</dbReference>
<sequence>MEAFKTWLRSNGFWWNEDAIELGSRIDEGGGEDAPRVGVKAKRDIEIGESVARIPSSACFTCENCAHADAVRKVKLSAGEDEWLASLGTALVLERTLGSSSRWNAYLDSLPHSEPDVVMMWSEDGERRRYLCGTDIEQSLRDERAAARTEWTRHVKPVLDTLRGAAKDVGFDDFLAARSVASSRAFTVNPRVGAGLVPIADLFNHRTGGHHVYLSDARGTAAVSERDEGSDDDALFVRVVKASKAGEEVFNTYGKLGNAKLLCSYGFAQLDNPADKVTIGVPALRAAAALRGVSGAQIATRLAWCDAIGLCDDETTFELRLGADPPDVLLLVSWVLASTDDRFDAVRAVKTGGDETSIAAALKETIESGARGGLKDESALGIILETLRRRRGMYVSLPHDGDETATWKSSLSILLDSERAIISGCERYLEQHGNATDAESKRRKVESPSEDAFNLFD</sequence>
<feature type="domain" description="SET" evidence="2">
    <location>
        <begin position="18"/>
        <end position="254"/>
    </location>
</feature>
<dbReference type="CDD" id="cd10527">
    <property type="entry name" value="SET_LSMT"/>
    <property type="match status" value="1"/>
</dbReference>
<gene>
    <name evidence="3" type="ORF">MICPUCDRAFT_39853</name>
</gene>
<feature type="region of interest" description="Disordered" evidence="1">
    <location>
        <begin position="437"/>
        <end position="457"/>
    </location>
</feature>
<dbReference type="OMA" id="IFNTYGF"/>
<dbReference type="InterPro" id="IPR001214">
    <property type="entry name" value="SET_dom"/>
</dbReference>
<protein>
    <submittedName>
        <fullName evidence="3">Set domain protein</fullName>
    </submittedName>
</protein>
<dbReference type="eggNOG" id="KOG1337">
    <property type="taxonomic scope" value="Eukaryota"/>
</dbReference>
<keyword evidence="4" id="KW-1185">Reference proteome</keyword>
<dbReference type="EMBL" id="GG663739">
    <property type="protein sequence ID" value="EEH57369.1"/>
    <property type="molecule type" value="Genomic_DNA"/>
</dbReference>
<proteinExistence type="predicted"/>
<dbReference type="InterPro" id="IPR046341">
    <property type="entry name" value="SET_dom_sf"/>
</dbReference>
<name>C1MRQ1_MICPC</name>
<dbReference type="KEGG" id="mpp:MICPUCDRAFT_39853"/>
<dbReference type="Proteomes" id="UP000001876">
    <property type="component" value="Unassembled WGS sequence"/>
</dbReference>
<dbReference type="OrthoDB" id="441812at2759"/>
<accession>C1MRQ1</accession>
<dbReference type="PANTHER" id="PTHR13271:SF34">
    <property type="entry name" value="N-LYSINE METHYLTRANSFERASE SETD6"/>
    <property type="match status" value="1"/>
</dbReference>
<evidence type="ECO:0000313" key="4">
    <source>
        <dbReference type="Proteomes" id="UP000001876"/>
    </source>
</evidence>
<dbReference type="GO" id="GO:0016279">
    <property type="term" value="F:protein-lysine N-methyltransferase activity"/>
    <property type="evidence" value="ECO:0007669"/>
    <property type="project" value="TreeGrafter"/>
</dbReference>
<dbReference type="InterPro" id="IPR050600">
    <property type="entry name" value="SETD3_SETD6_MTase"/>
</dbReference>
<reference evidence="3 4" key="1">
    <citation type="journal article" date="2009" name="Science">
        <title>Green evolution and dynamic adaptations revealed by genomes of the marine picoeukaryotes Micromonas.</title>
        <authorList>
            <person name="Worden A.Z."/>
            <person name="Lee J.H."/>
            <person name="Mock T."/>
            <person name="Rouze P."/>
            <person name="Simmons M.P."/>
            <person name="Aerts A.L."/>
            <person name="Allen A.E."/>
            <person name="Cuvelier M.L."/>
            <person name="Derelle E."/>
            <person name="Everett M.V."/>
            <person name="Foulon E."/>
            <person name="Grimwood J."/>
            <person name="Gundlach H."/>
            <person name="Henrissat B."/>
            <person name="Napoli C."/>
            <person name="McDonald S.M."/>
            <person name="Parker M.S."/>
            <person name="Rombauts S."/>
            <person name="Salamov A."/>
            <person name="Von Dassow P."/>
            <person name="Badger J.H."/>
            <person name="Coutinho P.M."/>
            <person name="Demir E."/>
            <person name="Dubchak I."/>
            <person name="Gentemann C."/>
            <person name="Eikrem W."/>
            <person name="Gready J.E."/>
            <person name="John U."/>
            <person name="Lanier W."/>
            <person name="Lindquist E.A."/>
            <person name="Lucas S."/>
            <person name="Mayer K.F."/>
            <person name="Moreau H."/>
            <person name="Not F."/>
            <person name="Otillar R."/>
            <person name="Panaud O."/>
            <person name="Pangilinan J."/>
            <person name="Paulsen I."/>
            <person name="Piegu B."/>
            <person name="Poliakov A."/>
            <person name="Robbens S."/>
            <person name="Schmutz J."/>
            <person name="Toulza E."/>
            <person name="Wyss T."/>
            <person name="Zelensky A."/>
            <person name="Zhou K."/>
            <person name="Armbrust E.V."/>
            <person name="Bhattacharya D."/>
            <person name="Goodenough U.W."/>
            <person name="Van de Peer Y."/>
            <person name="Grigoriev I.V."/>
        </authorList>
    </citation>
    <scope>NUCLEOTIDE SEQUENCE [LARGE SCALE GENOMIC DNA]</scope>
    <source>
        <strain evidence="3 4">CCMP1545</strain>
    </source>
</reference>
<dbReference type="GeneID" id="9683986"/>
<dbReference type="GO" id="GO:0005634">
    <property type="term" value="C:nucleus"/>
    <property type="evidence" value="ECO:0007669"/>
    <property type="project" value="TreeGrafter"/>
</dbReference>